<dbReference type="Proteomes" id="UP001494588">
    <property type="component" value="Unassembled WGS sequence"/>
</dbReference>
<evidence type="ECO:0000313" key="2">
    <source>
        <dbReference type="EMBL" id="MEM5290512.1"/>
    </source>
</evidence>
<protein>
    <submittedName>
        <fullName evidence="2">DUF1819 family protein</fullName>
    </submittedName>
</protein>
<dbReference type="RefSeq" id="WP_233472099.1">
    <property type="nucleotide sequence ID" value="NZ_CAJHCS010000034.1"/>
</dbReference>
<organism evidence="2 3">
    <name type="scientific">Paraburkholderia sabiae</name>
    <dbReference type="NCBI Taxonomy" id="273251"/>
    <lineage>
        <taxon>Bacteria</taxon>
        <taxon>Pseudomonadati</taxon>
        <taxon>Pseudomonadota</taxon>
        <taxon>Betaproteobacteria</taxon>
        <taxon>Burkholderiales</taxon>
        <taxon>Burkholderiaceae</taxon>
        <taxon>Paraburkholderia</taxon>
    </lineage>
</organism>
<dbReference type="EMBL" id="JAZHGC010000037">
    <property type="protein sequence ID" value="MEM5290512.1"/>
    <property type="molecule type" value="Genomic_DNA"/>
</dbReference>
<proteinExistence type="predicted"/>
<evidence type="ECO:0000313" key="3">
    <source>
        <dbReference type="Proteomes" id="UP001494588"/>
    </source>
</evidence>
<dbReference type="Gene3D" id="1.10.3540.10">
    <property type="entry name" value="uncharacterized protein from magnetospirillum magneticum domain"/>
    <property type="match status" value="1"/>
</dbReference>
<dbReference type="InterPro" id="IPR023137">
    <property type="entry name" value="BrxA_sf"/>
</dbReference>
<dbReference type="InterPro" id="IPR014948">
    <property type="entry name" value="BrxA"/>
</dbReference>
<sequence>MIKTGAIGQFQGRQPGRAGPRRPSGLIGRFALGLYNAEISAGSLMIPESRRIATLLLSQPSAERWEAALNDENLLQKKPQTAKRQGRLIRNRLETLDTDGVQLVIGGDSELCGQILLAAAMRHSRLLSDFMRDVYAADLRRLERHLNHQQWDGFLSDCENRDEAVVQWAASTREKLFQVIVRILFEAKFLDSTRRRGLTPPLLHPRAKAYLKQLGDMETLERMELLA</sequence>
<accession>A0ABU9QM15</accession>
<evidence type="ECO:0000256" key="1">
    <source>
        <dbReference type="SAM" id="MobiDB-lite"/>
    </source>
</evidence>
<comment type="caution">
    <text evidence="2">The sequence shown here is derived from an EMBL/GenBank/DDBJ whole genome shotgun (WGS) entry which is preliminary data.</text>
</comment>
<gene>
    <name evidence="2" type="ORF">V4C55_32800</name>
</gene>
<keyword evidence="3" id="KW-1185">Reference proteome</keyword>
<name>A0ABU9QM15_9BURK</name>
<dbReference type="Pfam" id="PF08849">
    <property type="entry name" value="BrxA"/>
    <property type="match status" value="1"/>
</dbReference>
<reference evidence="2 3" key="1">
    <citation type="submission" date="2024-01" db="EMBL/GenBank/DDBJ databases">
        <title>The diversity of rhizobia nodulating Mimosa spp. in eleven states of Brazil covering several biomes is determined by host plant, location, and edaphic factors.</title>
        <authorList>
            <person name="Rouws L."/>
            <person name="Barauna A."/>
            <person name="Beukes C."/>
            <person name="De Faria S.M."/>
            <person name="Gross E."/>
            <person name="Dos Reis Junior F.B."/>
            <person name="Simon M."/>
            <person name="Maluk M."/>
            <person name="Odee D.W."/>
            <person name="Kenicer G."/>
            <person name="Young J.P.W."/>
            <person name="Reis V.M."/>
            <person name="Zilli J."/>
            <person name="James E.K."/>
        </authorList>
    </citation>
    <scope>NUCLEOTIDE SEQUENCE [LARGE SCALE GENOMIC DNA]</scope>
    <source>
        <strain evidence="2 3">JPY77</strain>
    </source>
</reference>
<feature type="region of interest" description="Disordered" evidence="1">
    <location>
        <begin position="1"/>
        <end position="23"/>
    </location>
</feature>
<feature type="compositionally biased region" description="Low complexity" evidence="1">
    <location>
        <begin position="8"/>
        <end position="23"/>
    </location>
</feature>